<organism evidence="1 2">
    <name type="scientific">Streptomyces pratens</name>
    <dbReference type="NCBI Taxonomy" id="887456"/>
    <lineage>
        <taxon>Bacteria</taxon>
        <taxon>Bacillati</taxon>
        <taxon>Actinomycetota</taxon>
        <taxon>Actinomycetes</taxon>
        <taxon>Kitasatosporales</taxon>
        <taxon>Streptomycetaceae</taxon>
        <taxon>Streptomyces</taxon>
    </lineage>
</organism>
<protein>
    <submittedName>
        <fullName evidence="1">Uncharacterized protein</fullName>
    </submittedName>
</protein>
<dbReference type="Proteomes" id="UP001596242">
    <property type="component" value="Unassembled WGS sequence"/>
</dbReference>
<evidence type="ECO:0000313" key="1">
    <source>
        <dbReference type="EMBL" id="MFC6056227.1"/>
    </source>
</evidence>
<keyword evidence="2" id="KW-1185">Reference proteome</keyword>
<proteinExistence type="predicted"/>
<gene>
    <name evidence="1" type="ORF">ACFP50_12365</name>
</gene>
<comment type="caution">
    <text evidence="1">The sequence shown here is derived from an EMBL/GenBank/DDBJ whole genome shotgun (WGS) entry which is preliminary data.</text>
</comment>
<reference evidence="2" key="1">
    <citation type="journal article" date="2019" name="Int. J. Syst. Evol. Microbiol.">
        <title>The Global Catalogue of Microorganisms (GCM) 10K type strain sequencing project: providing services to taxonomists for standard genome sequencing and annotation.</title>
        <authorList>
            <consortium name="The Broad Institute Genomics Platform"/>
            <consortium name="The Broad Institute Genome Sequencing Center for Infectious Disease"/>
            <person name="Wu L."/>
            <person name="Ma J."/>
        </authorList>
    </citation>
    <scope>NUCLEOTIDE SEQUENCE [LARGE SCALE GENOMIC DNA]</scope>
    <source>
        <strain evidence="2">JCM 12763</strain>
    </source>
</reference>
<accession>A0ABW1LZL0</accession>
<name>A0ABW1LZL0_9ACTN</name>
<evidence type="ECO:0000313" key="2">
    <source>
        <dbReference type="Proteomes" id="UP001596242"/>
    </source>
</evidence>
<dbReference type="EMBL" id="JBHSPT010000029">
    <property type="protein sequence ID" value="MFC6056227.1"/>
    <property type="molecule type" value="Genomic_DNA"/>
</dbReference>
<dbReference type="RefSeq" id="WP_386396147.1">
    <property type="nucleotide sequence ID" value="NZ_JBHSPT010000029.1"/>
</dbReference>
<sequence>MDQNSGNTLPLSEIFGAPRVVFHDSSVGCGLDVCDAGTLAHTRGDTSLKGVSTLATAVLVPLV</sequence>